<feature type="transmembrane region" description="Helical" evidence="19">
    <location>
        <begin position="33"/>
        <end position="50"/>
    </location>
</feature>
<evidence type="ECO:0000256" key="11">
    <source>
        <dbReference type="ARBA" id="ARBA00023098"/>
    </source>
</evidence>
<dbReference type="STRING" id="1850246.LPB138_04280"/>
<evidence type="ECO:0000313" key="20">
    <source>
        <dbReference type="EMBL" id="AOW19948.1"/>
    </source>
</evidence>
<keyword evidence="18" id="KW-0479">Metal-binding</keyword>
<proteinExistence type="inferred from homology"/>
<keyword evidence="12 19" id="KW-0472">Membrane</keyword>
<keyword evidence="3" id="KW-1003">Cell membrane</keyword>
<evidence type="ECO:0000256" key="16">
    <source>
        <dbReference type="PIRSR" id="PIRSR600829-2"/>
    </source>
</evidence>
<evidence type="ECO:0000256" key="12">
    <source>
        <dbReference type="ARBA" id="ARBA00023136"/>
    </source>
</evidence>
<evidence type="ECO:0000256" key="5">
    <source>
        <dbReference type="ARBA" id="ARBA00022679"/>
    </source>
</evidence>
<evidence type="ECO:0000256" key="18">
    <source>
        <dbReference type="PIRSR" id="PIRSR600829-4"/>
    </source>
</evidence>
<comment type="subcellular location">
    <subcellularLocation>
        <location evidence="1">Cell membrane</location>
        <topology evidence="1">Multi-pass membrane protein</topology>
    </subcellularLocation>
</comment>
<dbReference type="PANTHER" id="PTHR34299:SF1">
    <property type="entry name" value="DIACYLGLYCEROL KINASE"/>
    <property type="match status" value="1"/>
</dbReference>
<dbReference type="InterPro" id="IPR033717">
    <property type="entry name" value="UDPK"/>
</dbReference>
<keyword evidence="21" id="KW-1185">Reference proteome</keyword>
<gene>
    <name evidence="20" type="ORF">LPB138_04280</name>
</gene>
<dbReference type="GO" id="GO:0005886">
    <property type="term" value="C:plasma membrane"/>
    <property type="evidence" value="ECO:0007669"/>
    <property type="project" value="UniProtKB-SubCell"/>
</dbReference>
<evidence type="ECO:0000256" key="14">
    <source>
        <dbReference type="ARBA" id="ARBA00023264"/>
    </source>
</evidence>
<keyword evidence="6 19" id="KW-0812">Transmembrane</keyword>
<evidence type="ECO:0000256" key="8">
    <source>
        <dbReference type="ARBA" id="ARBA00022777"/>
    </source>
</evidence>
<dbReference type="GO" id="GO:0046872">
    <property type="term" value="F:metal ion binding"/>
    <property type="evidence" value="ECO:0007669"/>
    <property type="project" value="UniProtKB-KW"/>
</dbReference>
<feature type="binding site" evidence="17">
    <location>
        <position position="30"/>
    </location>
    <ligand>
        <name>ATP</name>
        <dbReference type="ChEBI" id="CHEBI:30616"/>
    </ligand>
</feature>
<evidence type="ECO:0000256" key="1">
    <source>
        <dbReference type="ARBA" id="ARBA00004651"/>
    </source>
</evidence>
<evidence type="ECO:0000256" key="4">
    <source>
        <dbReference type="ARBA" id="ARBA00022516"/>
    </source>
</evidence>
<feature type="binding site" evidence="18">
    <location>
        <position position="30"/>
    </location>
    <ligand>
        <name>a divalent metal cation</name>
        <dbReference type="ChEBI" id="CHEBI:60240"/>
    </ligand>
</feature>
<keyword evidence="13" id="KW-0594">Phospholipid biosynthesis</keyword>
<evidence type="ECO:0000256" key="9">
    <source>
        <dbReference type="ARBA" id="ARBA00022840"/>
    </source>
</evidence>
<dbReference type="Proteomes" id="UP000176050">
    <property type="component" value="Chromosome"/>
</dbReference>
<feature type="binding site" evidence="18">
    <location>
        <position position="78"/>
    </location>
    <ligand>
        <name>a divalent metal cation</name>
        <dbReference type="ChEBI" id="CHEBI:60240"/>
    </ligand>
</feature>
<keyword evidence="10 19" id="KW-1133">Transmembrane helix</keyword>
<evidence type="ECO:0000256" key="13">
    <source>
        <dbReference type="ARBA" id="ARBA00023209"/>
    </source>
</evidence>
<keyword evidence="14" id="KW-1208">Phospholipid metabolism</keyword>
<feature type="binding site" evidence="17">
    <location>
        <position position="78"/>
    </location>
    <ligand>
        <name>ATP</name>
        <dbReference type="ChEBI" id="CHEBI:30616"/>
    </ligand>
</feature>
<organism evidence="20 21">
    <name type="scientific">Urechidicola croceus</name>
    <dbReference type="NCBI Taxonomy" id="1850246"/>
    <lineage>
        <taxon>Bacteria</taxon>
        <taxon>Pseudomonadati</taxon>
        <taxon>Bacteroidota</taxon>
        <taxon>Flavobacteriia</taxon>
        <taxon>Flavobacteriales</taxon>
        <taxon>Flavobacteriaceae</taxon>
        <taxon>Urechidicola</taxon>
    </lineage>
</organism>
<dbReference type="GO" id="GO:0005524">
    <property type="term" value="F:ATP binding"/>
    <property type="evidence" value="ECO:0007669"/>
    <property type="project" value="UniProtKB-KW"/>
</dbReference>
<keyword evidence="11" id="KW-0443">Lipid metabolism</keyword>
<evidence type="ECO:0000256" key="19">
    <source>
        <dbReference type="SAM" id="Phobius"/>
    </source>
</evidence>
<protein>
    <submittedName>
        <fullName evidence="20">Diacylglycerol kinase</fullName>
    </submittedName>
</protein>
<accession>A0A1D8P5T6</accession>
<feature type="active site" description="Proton acceptor" evidence="15">
    <location>
        <position position="71"/>
    </location>
</feature>
<dbReference type="AlphaFoldDB" id="A0A1D8P5T6"/>
<dbReference type="InterPro" id="IPR000829">
    <property type="entry name" value="DAGK"/>
</dbReference>
<dbReference type="OrthoDB" id="1493837at2"/>
<dbReference type="Pfam" id="PF01219">
    <property type="entry name" value="DAGK_prokar"/>
    <property type="match status" value="1"/>
</dbReference>
<evidence type="ECO:0000256" key="6">
    <source>
        <dbReference type="ARBA" id="ARBA00022692"/>
    </source>
</evidence>
<dbReference type="KEGG" id="lul:LPB138_04280"/>
<evidence type="ECO:0000256" key="10">
    <source>
        <dbReference type="ARBA" id="ARBA00022989"/>
    </source>
</evidence>
<feature type="binding site" evidence="17">
    <location>
        <position position="18"/>
    </location>
    <ligand>
        <name>ATP</name>
        <dbReference type="ChEBI" id="CHEBI:30616"/>
    </ligand>
</feature>
<evidence type="ECO:0000256" key="2">
    <source>
        <dbReference type="ARBA" id="ARBA00005967"/>
    </source>
</evidence>
<feature type="binding site" evidence="16">
    <location>
        <position position="71"/>
    </location>
    <ligand>
        <name>substrate</name>
    </ligand>
</feature>
<evidence type="ECO:0000256" key="15">
    <source>
        <dbReference type="PIRSR" id="PIRSR600829-1"/>
    </source>
</evidence>
<keyword evidence="4" id="KW-0444">Lipid biosynthesis</keyword>
<keyword evidence="5" id="KW-0808">Transferase</keyword>
<keyword evidence="9 17" id="KW-0067">ATP-binding</keyword>
<dbReference type="InterPro" id="IPR036945">
    <property type="entry name" value="DAGK_sf"/>
</dbReference>
<dbReference type="Gene3D" id="1.10.287.3610">
    <property type="match status" value="1"/>
</dbReference>
<dbReference type="EMBL" id="CP017478">
    <property type="protein sequence ID" value="AOW19948.1"/>
    <property type="molecule type" value="Genomic_DNA"/>
</dbReference>
<feature type="transmembrane region" description="Helical" evidence="19">
    <location>
        <begin position="100"/>
        <end position="119"/>
    </location>
</feature>
<evidence type="ECO:0000256" key="17">
    <source>
        <dbReference type="PIRSR" id="PIRSR600829-3"/>
    </source>
</evidence>
<dbReference type="PANTHER" id="PTHR34299">
    <property type="entry name" value="DIACYLGLYCEROL KINASE"/>
    <property type="match status" value="1"/>
</dbReference>
<comment type="similarity">
    <text evidence="2">Belongs to the bacterial diacylglycerol kinase family.</text>
</comment>
<keyword evidence="7 17" id="KW-0547">Nucleotide-binding</keyword>
<name>A0A1D8P5T6_9FLAO</name>
<reference evidence="20 21" key="1">
    <citation type="submission" date="2016-10" db="EMBL/GenBank/DDBJ databases">
        <title>Lutibacter sp. LPB0138, isolated from marine gastropod.</title>
        <authorList>
            <person name="Kim E."/>
            <person name="Yi H."/>
        </authorList>
    </citation>
    <scope>NUCLEOTIDE SEQUENCE [LARGE SCALE GENOMIC DNA]</scope>
    <source>
        <strain evidence="20 21">LPB0138</strain>
    </source>
</reference>
<sequence>MNKSKDNFFIGRLKSIKYAAKGGWLLLTTEHSIIVQTIIAIIMTLVGFMFNISTTEWLFQIIAIALVITAESANTAIEYLCDFIHPEYNKKIGFIKDISAGIPFIAAIFAVIIGLIIYIPKFM</sequence>
<evidence type="ECO:0000313" key="21">
    <source>
        <dbReference type="Proteomes" id="UP000176050"/>
    </source>
</evidence>
<feature type="binding site" evidence="17">
    <location>
        <begin position="96"/>
        <end position="97"/>
    </location>
    <ligand>
        <name>ATP</name>
        <dbReference type="ChEBI" id="CHEBI:30616"/>
    </ligand>
</feature>
<evidence type="ECO:0000256" key="3">
    <source>
        <dbReference type="ARBA" id="ARBA00022475"/>
    </source>
</evidence>
<dbReference type="GO" id="GO:0016301">
    <property type="term" value="F:kinase activity"/>
    <property type="evidence" value="ECO:0007669"/>
    <property type="project" value="UniProtKB-KW"/>
</dbReference>
<keyword evidence="18" id="KW-0460">Magnesium</keyword>
<comment type="cofactor">
    <cofactor evidence="18">
        <name>Mg(2+)</name>
        <dbReference type="ChEBI" id="CHEBI:18420"/>
    </cofactor>
    <text evidence="18">Mn(2+), Zn(2+), Cd(2+) and Co(2+) support activity to lesser extents.</text>
</comment>
<dbReference type="CDD" id="cd14265">
    <property type="entry name" value="UDPK_IM_like"/>
    <property type="match status" value="1"/>
</dbReference>
<dbReference type="GO" id="GO:0008654">
    <property type="term" value="P:phospholipid biosynthetic process"/>
    <property type="evidence" value="ECO:0007669"/>
    <property type="project" value="UniProtKB-KW"/>
</dbReference>
<evidence type="ECO:0000256" key="7">
    <source>
        <dbReference type="ARBA" id="ARBA00022741"/>
    </source>
</evidence>
<dbReference type="RefSeq" id="WP_070236087.1">
    <property type="nucleotide sequence ID" value="NZ_CP017478.1"/>
</dbReference>
<keyword evidence="8 20" id="KW-0418">Kinase</keyword>